<feature type="non-terminal residue" evidence="2">
    <location>
        <position position="1"/>
    </location>
</feature>
<evidence type="ECO:0000313" key="2">
    <source>
        <dbReference type="EMBL" id="CAA82858.1"/>
    </source>
</evidence>
<protein>
    <submittedName>
        <fullName evidence="2">HLY5mc1 protein</fullName>
    </submittedName>
</protein>
<dbReference type="EMBL" id="Z29969">
    <property type="protein sequence ID" value="CAA82858.1"/>
    <property type="molecule type" value="Genomic_DNA"/>
</dbReference>
<organism evidence="2">
    <name type="scientific">Entamoeba histolytica</name>
    <dbReference type="NCBI Taxonomy" id="5759"/>
    <lineage>
        <taxon>Eukaryota</taxon>
        <taxon>Amoebozoa</taxon>
        <taxon>Evosea</taxon>
        <taxon>Archamoebae</taxon>
        <taxon>Mastigamoebida</taxon>
        <taxon>Entamoebidae</taxon>
        <taxon>Entamoeba</taxon>
    </lineage>
</organism>
<feature type="transmembrane region" description="Helical" evidence="1">
    <location>
        <begin position="12"/>
        <end position="33"/>
    </location>
</feature>
<accession>Q24855</accession>
<keyword evidence="1" id="KW-0472">Membrane</keyword>
<name>Q24855_ENTHI</name>
<reference evidence="2" key="1">
    <citation type="journal article" date="1994" name="Science">
        <title>Coding of hemolysins within the ribosomal RNA repeat on a plasmid in Entamoeba histolytica.</title>
        <authorList>
            <person name="Jansson A."/>
            <person name="Gillin F."/>
            <person name="Kagardt U."/>
            <person name="Hagblom P."/>
        </authorList>
    </citation>
    <scope>NUCLEOTIDE SEQUENCE</scope>
    <source>
        <strain evidence="2">HM1</strain>
    </source>
</reference>
<evidence type="ECO:0000256" key="1">
    <source>
        <dbReference type="SAM" id="Phobius"/>
    </source>
</evidence>
<sequence length="58" mass="6649">LLNVFLHSHSFSFSLHVIAFLLFSFASMLDSLVRVSRRVDNLLLQEFLFSGLNLLILP</sequence>
<keyword evidence="1" id="KW-1133">Transmembrane helix</keyword>
<keyword evidence="1" id="KW-0812">Transmembrane</keyword>
<gene>
    <name evidence="2" type="primary">HLY5mc1</name>
</gene>
<proteinExistence type="predicted"/>
<dbReference type="AlphaFoldDB" id="Q24855"/>